<dbReference type="GO" id="GO:1990063">
    <property type="term" value="C:Bam protein complex"/>
    <property type="evidence" value="ECO:0007669"/>
    <property type="project" value="TreeGrafter"/>
</dbReference>
<accession>A0A3B1A4B5</accession>
<dbReference type="PANTHER" id="PTHR37482">
    <property type="entry name" value="OUTER MEMBRANE PROTEIN ASSEMBLY FACTOR BAME"/>
    <property type="match status" value="1"/>
</dbReference>
<dbReference type="PANTHER" id="PTHR37482:SF1">
    <property type="entry name" value="OUTER MEMBRANE PROTEIN ASSEMBLY FACTOR BAME"/>
    <property type="match status" value="1"/>
</dbReference>
<organism evidence="5">
    <name type="scientific">hydrothermal vent metagenome</name>
    <dbReference type="NCBI Taxonomy" id="652676"/>
    <lineage>
        <taxon>unclassified sequences</taxon>
        <taxon>metagenomes</taxon>
        <taxon>ecological metagenomes</taxon>
    </lineage>
</organism>
<keyword evidence="1" id="KW-0732">Signal</keyword>
<dbReference type="GO" id="GO:0043165">
    <property type="term" value="P:Gram-negative-bacterium-type cell outer membrane assembly"/>
    <property type="evidence" value="ECO:0007669"/>
    <property type="project" value="TreeGrafter"/>
</dbReference>
<dbReference type="InterPro" id="IPR026592">
    <property type="entry name" value="BamE"/>
</dbReference>
<dbReference type="Pfam" id="PF04355">
    <property type="entry name" value="BamE"/>
    <property type="match status" value="1"/>
</dbReference>
<name>A0A3B1A4B5_9ZZZZ</name>
<dbReference type="HAMAP" id="MF_00925">
    <property type="entry name" value="OM_assembly_BamE"/>
    <property type="match status" value="1"/>
</dbReference>
<reference evidence="5" key="1">
    <citation type="submission" date="2018-06" db="EMBL/GenBank/DDBJ databases">
        <authorList>
            <person name="Zhirakovskaya E."/>
        </authorList>
    </citation>
    <scope>NUCLEOTIDE SEQUENCE</scope>
</reference>
<evidence type="ECO:0000256" key="2">
    <source>
        <dbReference type="ARBA" id="ARBA00023136"/>
    </source>
</evidence>
<sequence>MGISLSACSIYEIDIQQGNVLDEEAVAKLKVGMTKQQVQFILGSPIIKDAFHPERWDYVQTFRPGKGVMKRHTLSIVFKQNKVVKIDESGEKIDLEKITTYDKSVGNSSGGGKGHSH</sequence>
<dbReference type="GO" id="GO:0030674">
    <property type="term" value="F:protein-macromolecule adaptor activity"/>
    <property type="evidence" value="ECO:0007669"/>
    <property type="project" value="TreeGrafter"/>
</dbReference>
<evidence type="ECO:0000256" key="3">
    <source>
        <dbReference type="ARBA" id="ARBA00023237"/>
    </source>
</evidence>
<dbReference type="GO" id="GO:0051205">
    <property type="term" value="P:protein insertion into membrane"/>
    <property type="evidence" value="ECO:0007669"/>
    <property type="project" value="TreeGrafter"/>
</dbReference>
<feature type="domain" description="Outer membrane protein assembly factor BamE" evidence="4">
    <location>
        <begin position="18"/>
        <end position="86"/>
    </location>
</feature>
<evidence type="ECO:0000259" key="4">
    <source>
        <dbReference type="Pfam" id="PF04355"/>
    </source>
</evidence>
<dbReference type="AlphaFoldDB" id="A0A3B1A4B5"/>
<keyword evidence="2" id="KW-0472">Membrane</keyword>
<dbReference type="Gene3D" id="3.30.1450.10">
    <property type="match status" value="1"/>
</dbReference>
<protein>
    <recommendedName>
        <fullName evidence="4">Outer membrane protein assembly factor BamE domain-containing protein</fullName>
    </recommendedName>
</protein>
<dbReference type="EMBL" id="UOFS01000044">
    <property type="protein sequence ID" value="VAX00586.1"/>
    <property type="molecule type" value="Genomic_DNA"/>
</dbReference>
<dbReference type="InterPro" id="IPR037873">
    <property type="entry name" value="BamE-like"/>
</dbReference>
<evidence type="ECO:0000313" key="5">
    <source>
        <dbReference type="EMBL" id="VAX00586.1"/>
    </source>
</evidence>
<gene>
    <name evidence="5" type="ORF">MNBD_GAMMA22-3002</name>
</gene>
<keyword evidence="3" id="KW-0998">Cell outer membrane</keyword>
<evidence type="ECO:0000256" key="1">
    <source>
        <dbReference type="ARBA" id="ARBA00022729"/>
    </source>
</evidence>
<proteinExistence type="inferred from homology"/>
<dbReference type="InterPro" id="IPR007450">
    <property type="entry name" value="BamE_dom"/>
</dbReference>